<sequence>MNELAYKSAFELTRGYKTGRFSPLEVLDAVLGRIDECEGRLNAWRLIDRRRA</sequence>
<dbReference type="Gene3D" id="3.90.1300.10">
    <property type="entry name" value="Amidase signature (AS) domain"/>
    <property type="match status" value="1"/>
</dbReference>
<gene>
    <name evidence="1" type="ORF">METZ01_LOCUS117646</name>
</gene>
<reference evidence="1" key="1">
    <citation type="submission" date="2018-05" db="EMBL/GenBank/DDBJ databases">
        <authorList>
            <person name="Lanie J.A."/>
            <person name="Ng W.-L."/>
            <person name="Kazmierczak K.M."/>
            <person name="Andrzejewski T.M."/>
            <person name="Davidsen T.M."/>
            <person name="Wayne K.J."/>
            <person name="Tettelin H."/>
            <person name="Glass J.I."/>
            <person name="Rusch D."/>
            <person name="Podicherti R."/>
            <person name="Tsui H.-C.T."/>
            <person name="Winkler M.E."/>
        </authorList>
    </citation>
    <scope>NUCLEOTIDE SEQUENCE</scope>
</reference>
<feature type="non-terminal residue" evidence="1">
    <location>
        <position position="52"/>
    </location>
</feature>
<dbReference type="EMBL" id="UINC01015375">
    <property type="protein sequence ID" value="SVA64792.1"/>
    <property type="molecule type" value="Genomic_DNA"/>
</dbReference>
<accession>A0A381XJW3</accession>
<dbReference type="SUPFAM" id="SSF75304">
    <property type="entry name" value="Amidase signature (AS) enzymes"/>
    <property type="match status" value="1"/>
</dbReference>
<dbReference type="AlphaFoldDB" id="A0A381XJW3"/>
<evidence type="ECO:0000313" key="1">
    <source>
        <dbReference type="EMBL" id="SVA64792.1"/>
    </source>
</evidence>
<proteinExistence type="predicted"/>
<name>A0A381XJW3_9ZZZZ</name>
<dbReference type="InterPro" id="IPR036928">
    <property type="entry name" value="AS_sf"/>
</dbReference>
<protein>
    <recommendedName>
        <fullName evidence="2">Amidase</fullName>
    </recommendedName>
</protein>
<evidence type="ECO:0008006" key="2">
    <source>
        <dbReference type="Google" id="ProtNLM"/>
    </source>
</evidence>
<organism evidence="1">
    <name type="scientific">marine metagenome</name>
    <dbReference type="NCBI Taxonomy" id="408172"/>
    <lineage>
        <taxon>unclassified sequences</taxon>
        <taxon>metagenomes</taxon>
        <taxon>ecological metagenomes</taxon>
    </lineage>
</organism>